<evidence type="ECO:0000256" key="1">
    <source>
        <dbReference type="ARBA" id="ARBA00008876"/>
    </source>
</evidence>
<evidence type="ECO:0000313" key="7">
    <source>
        <dbReference type="Proteomes" id="UP000596035"/>
    </source>
</evidence>
<gene>
    <name evidence="4" type="ORF">ADH66_13750</name>
    <name evidence="5" type="ORF">I5Q82_04095</name>
</gene>
<dbReference type="KEGG" id="amur:ADH66_13750"/>
<name>A0A1Z2XWD6_9FIRM</name>
<dbReference type="GO" id="GO:0016836">
    <property type="term" value="F:hydro-lyase activity"/>
    <property type="evidence" value="ECO:0007669"/>
    <property type="project" value="InterPro"/>
</dbReference>
<evidence type="ECO:0000313" key="5">
    <source>
        <dbReference type="EMBL" id="QQR31992.1"/>
    </source>
</evidence>
<dbReference type="PANTHER" id="PTHR43351:SF2">
    <property type="entry name" value="L(+)-TARTRATE DEHYDRATASE SUBUNIT BETA-RELATED"/>
    <property type="match status" value="1"/>
</dbReference>
<evidence type="ECO:0000313" key="4">
    <source>
        <dbReference type="EMBL" id="ASB42767.1"/>
    </source>
</evidence>
<dbReference type="NCBIfam" id="TIGR00723">
    <property type="entry name" value="ttdB_fumA_fumB"/>
    <property type="match status" value="1"/>
</dbReference>
<evidence type="ECO:0000259" key="3">
    <source>
        <dbReference type="Pfam" id="PF05683"/>
    </source>
</evidence>
<keyword evidence="6" id="KW-1185">Reference proteome</keyword>
<dbReference type="InterPro" id="IPR004647">
    <property type="entry name" value="Fe-S_hydro-lyase_TtdB-typ_cat"/>
</dbReference>
<dbReference type="EMBL" id="CP021422">
    <property type="protein sequence ID" value="ASB42767.1"/>
    <property type="molecule type" value="Genomic_DNA"/>
</dbReference>
<dbReference type="RefSeq" id="WP_084384626.1">
    <property type="nucleotide sequence ID" value="NZ_CP021422.1"/>
</dbReference>
<dbReference type="Proteomes" id="UP000596035">
    <property type="component" value="Chromosome"/>
</dbReference>
<evidence type="ECO:0000313" key="6">
    <source>
        <dbReference type="Proteomes" id="UP000196710"/>
    </source>
</evidence>
<reference evidence="6" key="2">
    <citation type="submission" date="2017-05" db="EMBL/GenBank/DDBJ databases">
        <title>Improved OligoMM genomes.</title>
        <authorList>
            <person name="Garzetti D."/>
        </authorList>
    </citation>
    <scope>NUCLEOTIDE SEQUENCE [LARGE SCALE GENOMIC DNA]</scope>
    <source>
        <strain evidence="6">KB18</strain>
    </source>
</reference>
<dbReference type="AlphaFoldDB" id="A0A1Z2XWD6"/>
<sequence>MSDMDEIKLNTSELKDRAKDLRAGQRVLLSGTAYTSRDAAHKRITEMLDRGEEPPYSLSGAAIYYAGPTPAPEGMPIGSCGPTTSARMDPYTPRFLDLGLRCMIGKGGRSKEVIEAMKRNGAVYLCAIGGAGALAAKCITGCEVIAFEDLGCESVKKLTLKDFPLIVGIDSLGGSILQ</sequence>
<reference evidence="5 7" key="3">
    <citation type="submission" date="2020-11" db="EMBL/GenBank/DDBJ databases">
        <title>Closed and high quality bacterial genomes of the OMM12 community.</title>
        <authorList>
            <person name="Marbouty M."/>
            <person name="Lamy-Besnier Q."/>
            <person name="Debarbieux L."/>
            <person name="Koszul R."/>
        </authorList>
    </citation>
    <scope>NUCLEOTIDE SEQUENCE [LARGE SCALE GENOMIC DNA]</scope>
    <source>
        <strain evidence="5 7">KB18</strain>
    </source>
</reference>
<feature type="domain" description="Fe-S hydro-lyase tartrate dehydratase beta-type catalytic" evidence="3">
    <location>
        <begin position="3"/>
        <end position="176"/>
    </location>
</feature>
<proteinExistence type="inferred from homology"/>
<dbReference type="Proteomes" id="UP000196710">
    <property type="component" value="Chromosome"/>
</dbReference>
<protein>
    <submittedName>
        <fullName evidence="4 5">Fumarate hydratase</fullName>
    </submittedName>
</protein>
<dbReference type="PANTHER" id="PTHR43351">
    <property type="entry name" value="L(+)-TARTRATE DEHYDRATASE SUBUNIT BETA"/>
    <property type="match status" value="1"/>
</dbReference>
<reference evidence="4" key="1">
    <citation type="journal article" date="2017" name="Genome Announc.">
        <title>High-Quality Whole-Genome Sequences of the Oligo-Mouse-Microbiota Bacterial Community.</title>
        <authorList>
            <person name="Garzetti D."/>
            <person name="Brugiroux S."/>
            <person name="Bunk B."/>
            <person name="Pukall R."/>
            <person name="McCoy K.D."/>
            <person name="Macpherson A.J."/>
            <person name="Stecher B."/>
        </authorList>
    </citation>
    <scope>NUCLEOTIDE SEQUENCE</scope>
    <source>
        <strain evidence="4">KB18</strain>
    </source>
</reference>
<keyword evidence="2" id="KW-0456">Lyase</keyword>
<dbReference type="SUPFAM" id="SSF117457">
    <property type="entry name" value="FumA C-terminal domain-like"/>
    <property type="match status" value="1"/>
</dbReference>
<accession>A0A1Z2XWD6</accession>
<dbReference type="EMBL" id="CP065321">
    <property type="protein sequence ID" value="QQR31992.1"/>
    <property type="molecule type" value="Genomic_DNA"/>
</dbReference>
<organism evidence="5 7">
    <name type="scientific">Acutalibacter muris</name>
    <dbReference type="NCBI Taxonomy" id="1796620"/>
    <lineage>
        <taxon>Bacteria</taxon>
        <taxon>Bacillati</taxon>
        <taxon>Bacillota</taxon>
        <taxon>Clostridia</taxon>
        <taxon>Eubacteriales</taxon>
        <taxon>Acutalibacteraceae</taxon>
        <taxon>Acutalibacter</taxon>
    </lineage>
</organism>
<evidence type="ECO:0000256" key="2">
    <source>
        <dbReference type="ARBA" id="ARBA00023239"/>
    </source>
</evidence>
<dbReference type="Gene3D" id="3.20.130.10">
    <property type="entry name" value="Fe-S hydro-lyase, tartrate dehydratase beta-type, catalytic domain"/>
    <property type="match status" value="1"/>
</dbReference>
<dbReference type="Pfam" id="PF05683">
    <property type="entry name" value="Fumerase_C"/>
    <property type="match status" value="1"/>
</dbReference>
<dbReference type="InterPro" id="IPR036660">
    <property type="entry name" value="Fe-S_hydroAse_TtdB_cat_sf"/>
</dbReference>
<comment type="similarity">
    <text evidence="1">Belongs to the class-I fumarase family.</text>
</comment>